<feature type="transmembrane region" description="Helical" evidence="5">
    <location>
        <begin position="6"/>
        <end position="26"/>
    </location>
</feature>
<feature type="transmembrane region" description="Helical" evidence="5">
    <location>
        <begin position="33"/>
        <end position="53"/>
    </location>
</feature>
<evidence type="ECO:0000256" key="1">
    <source>
        <dbReference type="ARBA" id="ARBA00004141"/>
    </source>
</evidence>
<dbReference type="Gene3D" id="1.20.120.1630">
    <property type="match status" value="1"/>
</dbReference>
<evidence type="ECO:0000256" key="3">
    <source>
        <dbReference type="ARBA" id="ARBA00022989"/>
    </source>
</evidence>
<name>A0A377G8C6_9GAMM</name>
<organism evidence="6 7">
    <name type="scientific">Fluoribacter dumoffii</name>
    <dbReference type="NCBI Taxonomy" id="463"/>
    <lineage>
        <taxon>Bacteria</taxon>
        <taxon>Pseudomonadati</taxon>
        <taxon>Pseudomonadota</taxon>
        <taxon>Gammaproteobacteria</taxon>
        <taxon>Legionellales</taxon>
        <taxon>Legionellaceae</taxon>
        <taxon>Fluoribacter</taxon>
    </lineage>
</organism>
<dbReference type="GO" id="GO:0016020">
    <property type="term" value="C:membrane"/>
    <property type="evidence" value="ECO:0007669"/>
    <property type="project" value="UniProtKB-SubCell"/>
</dbReference>
<keyword evidence="4 5" id="KW-0472">Membrane</keyword>
<evidence type="ECO:0000256" key="4">
    <source>
        <dbReference type="ARBA" id="ARBA00023136"/>
    </source>
</evidence>
<feature type="transmembrane region" description="Helical" evidence="5">
    <location>
        <begin position="85"/>
        <end position="116"/>
    </location>
</feature>
<keyword evidence="3 5" id="KW-1133">Transmembrane helix</keyword>
<protein>
    <recommendedName>
        <fullName evidence="8">Isoprenylcysteine carboxylmethyltransferase family protein</fullName>
    </recommendedName>
</protein>
<proteinExistence type="predicted"/>
<dbReference type="EMBL" id="UGGT01000001">
    <property type="protein sequence ID" value="STO20994.1"/>
    <property type="molecule type" value="Genomic_DNA"/>
</dbReference>
<dbReference type="PANTHER" id="PTHR43847">
    <property type="entry name" value="BLL3993 PROTEIN"/>
    <property type="match status" value="1"/>
</dbReference>
<dbReference type="PANTHER" id="PTHR43847:SF1">
    <property type="entry name" value="BLL3993 PROTEIN"/>
    <property type="match status" value="1"/>
</dbReference>
<comment type="subcellular location">
    <subcellularLocation>
        <location evidence="1">Membrane</location>
        <topology evidence="1">Multi-pass membrane protein</topology>
    </subcellularLocation>
</comment>
<dbReference type="AlphaFoldDB" id="A0A377G8C6"/>
<accession>A0A377G8C6</accession>
<dbReference type="InterPro" id="IPR007269">
    <property type="entry name" value="ICMT_MeTrfase"/>
</dbReference>
<dbReference type="STRING" id="1094715.GCA_000236165_01366"/>
<keyword evidence="7" id="KW-1185">Reference proteome</keyword>
<dbReference type="InterPro" id="IPR052527">
    <property type="entry name" value="Metal_cation-efflux_comp"/>
</dbReference>
<gene>
    <name evidence="6" type="ORF">NCTC11370_01055</name>
</gene>
<dbReference type="GO" id="GO:0004671">
    <property type="term" value="F:protein C-terminal S-isoprenylcysteine carboxyl O-methyltransferase activity"/>
    <property type="evidence" value="ECO:0007669"/>
    <property type="project" value="InterPro"/>
</dbReference>
<dbReference type="Pfam" id="PF04140">
    <property type="entry name" value="ICMT"/>
    <property type="match status" value="1"/>
</dbReference>
<dbReference type="RefSeq" id="WP_019349779.1">
    <property type="nucleotide sequence ID" value="NZ_JAPHOO010000001.1"/>
</dbReference>
<evidence type="ECO:0000313" key="6">
    <source>
        <dbReference type="EMBL" id="STO20994.1"/>
    </source>
</evidence>
<reference evidence="6 7" key="1">
    <citation type="submission" date="2018-06" db="EMBL/GenBank/DDBJ databases">
        <authorList>
            <consortium name="Pathogen Informatics"/>
            <person name="Doyle S."/>
        </authorList>
    </citation>
    <scope>NUCLEOTIDE SEQUENCE [LARGE SCALE GENOMIC DNA]</scope>
    <source>
        <strain evidence="6 7">NCTC11370</strain>
    </source>
</reference>
<keyword evidence="2 5" id="KW-0812">Transmembrane</keyword>
<dbReference type="GeneID" id="93294365"/>
<evidence type="ECO:0000256" key="2">
    <source>
        <dbReference type="ARBA" id="ARBA00022692"/>
    </source>
</evidence>
<evidence type="ECO:0000256" key="5">
    <source>
        <dbReference type="SAM" id="Phobius"/>
    </source>
</evidence>
<evidence type="ECO:0008006" key="8">
    <source>
        <dbReference type="Google" id="ProtNLM"/>
    </source>
</evidence>
<evidence type="ECO:0000313" key="7">
    <source>
        <dbReference type="Proteomes" id="UP000254554"/>
    </source>
</evidence>
<sequence>MDNQYLDKYVAAQIIILLAILLLTPLMHFHNLIINLLGLGFLLIGLLILVIAIKQLGTALTPVVTPKKNAQLVTSGLYGIVRHPIYTGVIIMAIGWSFYWGSVSSFIASLVLLLFFNCKINKEESLLSKKFPEYELYKLKVKKKIIPFIF</sequence>
<dbReference type="OrthoDB" id="9789029at2"/>
<dbReference type="Proteomes" id="UP000254554">
    <property type="component" value="Unassembled WGS sequence"/>
</dbReference>